<dbReference type="InterPro" id="IPR010559">
    <property type="entry name" value="Sig_transdc_His_kin_internal"/>
</dbReference>
<dbReference type="AlphaFoldDB" id="C5BUE4"/>
<name>C5BUE4_TERTT</name>
<sequence>MRAAQHTHSGAHEWLDKIDRDYGMQFWILQLFGWTGVAVFTFLSLTLYYNTIYWQHIVHTILQSIIGLAVTLPLRWIFKALWQKNVALRIFVTAMAVVAGATVWTLLRMIAFMWLDHKENLLSTEFGGWFYPSFFIFSCWAALYYSIKLYQERQAQLVFSLRLDADRREEHLKRLEAETTAKEAQLKMLRYQLNPHFLFNTLNAISALVHLKENSKAREMLVRLSEFLRFSLANDPKLQTSLEQELHALTLYLQIEQARFADRLSVRVEVTPEARRSAVPSLLLQPLIENAVKYGIANKEDGGEIKIQGFVAKGVLTIVVADDGPGFSSVEQTTSGRGVGLRNTRERLHLLYGEESKLDMRNREAGGAQVKLRIPHVLFSEC</sequence>
<feature type="coiled-coil region" evidence="1">
    <location>
        <begin position="165"/>
        <end position="192"/>
    </location>
</feature>
<keyword evidence="5" id="KW-1185">Reference proteome</keyword>
<feature type="domain" description="Histidine kinase" evidence="3">
    <location>
        <begin position="283"/>
        <end position="378"/>
    </location>
</feature>
<dbReference type="SMART" id="SM00387">
    <property type="entry name" value="HATPase_c"/>
    <property type="match status" value="1"/>
</dbReference>
<dbReference type="GO" id="GO:0000155">
    <property type="term" value="F:phosphorelay sensor kinase activity"/>
    <property type="evidence" value="ECO:0007669"/>
    <property type="project" value="InterPro"/>
</dbReference>
<dbReference type="GO" id="GO:0016020">
    <property type="term" value="C:membrane"/>
    <property type="evidence" value="ECO:0007669"/>
    <property type="project" value="InterPro"/>
</dbReference>
<dbReference type="SUPFAM" id="SSF55874">
    <property type="entry name" value="ATPase domain of HSP90 chaperone/DNA topoisomerase II/histidine kinase"/>
    <property type="match status" value="1"/>
</dbReference>
<dbReference type="HOGENOM" id="CLU_020473_1_1_6"/>
<dbReference type="KEGG" id="ttu:TERTU_4089"/>
<dbReference type="PROSITE" id="PS50109">
    <property type="entry name" value="HIS_KIN"/>
    <property type="match status" value="1"/>
</dbReference>
<protein>
    <submittedName>
        <fullName evidence="4">Signal transduction ATPase, FimS family</fullName>
    </submittedName>
</protein>
<accession>C5BUE4</accession>
<feature type="transmembrane region" description="Helical" evidence="2">
    <location>
        <begin position="90"/>
        <end position="114"/>
    </location>
</feature>
<dbReference type="Pfam" id="PF02518">
    <property type="entry name" value="HATPase_c"/>
    <property type="match status" value="1"/>
</dbReference>
<dbReference type="eggNOG" id="COG2972">
    <property type="taxonomic scope" value="Bacteria"/>
</dbReference>
<dbReference type="InterPro" id="IPR005467">
    <property type="entry name" value="His_kinase_dom"/>
</dbReference>
<keyword evidence="2" id="KW-0812">Transmembrane</keyword>
<keyword evidence="2" id="KW-0472">Membrane</keyword>
<dbReference type="InterPro" id="IPR003594">
    <property type="entry name" value="HATPase_dom"/>
</dbReference>
<dbReference type="PANTHER" id="PTHR34220:SF7">
    <property type="entry name" value="SENSOR HISTIDINE KINASE YPDA"/>
    <property type="match status" value="1"/>
</dbReference>
<evidence type="ECO:0000313" key="4">
    <source>
        <dbReference type="EMBL" id="ACR13238.1"/>
    </source>
</evidence>
<dbReference type="PANTHER" id="PTHR34220">
    <property type="entry name" value="SENSOR HISTIDINE KINASE YPDA"/>
    <property type="match status" value="1"/>
</dbReference>
<reference evidence="4 5" key="1">
    <citation type="journal article" date="2009" name="PLoS ONE">
        <title>The complete genome of Teredinibacter turnerae T7901: an intracellular endosymbiont of marine wood-boring bivalves (shipworms).</title>
        <authorList>
            <person name="Yang J.C."/>
            <person name="Madupu R."/>
            <person name="Durkin A.S."/>
            <person name="Ekborg N.A."/>
            <person name="Pedamallu C.S."/>
            <person name="Hostetler J.B."/>
            <person name="Radune D."/>
            <person name="Toms B.S."/>
            <person name="Henrissat B."/>
            <person name="Coutinho P.M."/>
            <person name="Schwarz S."/>
            <person name="Field L."/>
            <person name="Trindade-Silva A.E."/>
            <person name="Soares C.A.G."/>
            <person name="Elshahawi S."/>
            <person name="Hanora A."/>
            <person name="Schmidt E.W."/>
            <person name="Haygood M.G."/>
            <person name="Posfai J."/>
            <person name="Benner J."/>
            <person name="Madinger C."/>
            <person name="Nove J."/>
            <person name="Anton B."/>
            <person name="Chaudhary K."/>
            <person name="Foster J."/>
            <person name="Holman A."/>
            <person name="Kumar S."/>
            <person name="Lessard P.A."/>
            <person name="Luyten Y.A."/>
            <person name="Slatko B."/>
            <person name="Wood N."/>
            <person name="Wu B."/>
            <person name="Teplitski M."/>
            <person name="Mougous J.D."/>
            <person name="Ward N."/>
            <person name="Eisen J.A."/>
            <person name="Badger J.H."/>
            <person name="Distel D.L."/>
        </authorList>
    </citation>
    <scope>NUCLEOTIDE SEQUENCE [LARGE SCALE GENOMIC DNA]</scope>
    <source>
        <strain evidence="5">ATCC 39867 / T7901</strain>
    </source>
</reference>
<dbReference type="RefSeq" id="WP_015819351.1">
    <property type="nucleotide sequence ID" value="NC_012997.1"/>
</dbReference>
<dbReference type="OrthoDB" id="2514702at2"/>
<evidence type="ECO:0000256" key="2">
    <source>
        <dbReference type="SAM" id="Phobius"/>
    </source>
</evidence>
<organism evidence="4 5">
    <name type="scientific">Teredinibacter turnerae (strain ATCC 39867 / T7901)</name>
    <dbReference type="NCBI Taxonomy" id="377629"/>
    <lineage>
        <taxon>Bacteria</taxon>
        <taxon>Pseudomonadati</taxon>
        <taxon>Pseudomonadota</taxon>
        <taxon>Gammaproteobacteria</taxon>
        <taxon>Cellvibrionales</taxon>
        <taxon>Cellvibrionaceae</taxon>
        <taxon>Teredinibacter</taxon>
    </lineage>
</organism>
<dbReference type="Pfam" id="PF06580">
    <property type="entry name" value="His_kinase"/>
    <property type="match status" value="1"/>
</dbReference>
<evidence type="ECO:0000313" key="5">
    <source>
        <dbReference type="Proteomes" id="UP000009080"/>
    </source>
</evidence>
<dbReference type="STRING" id="377629.TERTU_4089"/>
<dbReference type="Gene3D" id="3.30.565.10">
    <property type="entry name" value="Histidine kinase-like ATPase, C-terminal domain"/>
    <property type="match status" value="1"/>
</dbReference>
<proteinExistence type="predicted"/>
<gene>
    <name evidence="4" type="ordered locus">TERTU_4089</name>
</gene>
<dbReference type="EMBL" id="CP001614">
    <property type="protein sequence ID" value="ACR13238.1"/>
    <property type="molecule type" value="Genomic_DNA"/>
</dbReference>
<dbReference type="Proteomes" id="UP000009080">
    <property type="component" value="Chromosome"/>
</dbReference>
<dbReference type="InterPro" id="IPR036890">
    <property type="entry name" value="HATPase_C_sf"/>
</dbReference>
<dbReference type="InterPro" id="IPR050640">
    <property type="entry name" value="Bact_2-comp_sensor_kinase"/>
</dbReference>
<evidence type="ECO:0000256" key="1">
    <source>
        <dbReference type="SAM" id="Coils"/>
    </source>
</evidence>
<feature type="transmembrane region" description="Helical" evidence="2">
    <location>
        <begin position="26"/>
        <end position="49"/>
    </location>
</feature>
<feature type="transmembrane region" description="Helical" evidence="2">
    <location>
        <begin position="61"/>
        <end position="78"/>
    </location>
</feature>
<feature type="transmembrane region" description="Helical" evidence="2">
    <location>
        <begin position="126"/>
        <end position="147"/>
    </location>
</feature>
<evidence type="ECO:0000259" key="3">
    <source>
        <dbReference type="PROSITE" id="PS50109"/>
    </source>
</evidence>
<keyword evidence="2" id="KW-1133">Transmembrane helix</keyword>
<keyword evidence="1" id="KW-0175">Coiled coil</keyword>